<dbReference type="AlphaFoldDB" id="A0A0D7AG59"/>
<accession>A0A0D7AG59</accession>
<evidence type="ECO:0000313" key="1">
    <source>
        <dbReference type="EMBL" id="KIY48861.1"/>
    </source>
</evidence>
<dbReference type="Proteomes" id="UP000054144">
    <property type="component" value="Unassembled WGS sequence"/>
</dbReference>
<proteinExistence type="predicted"/>
<gene>
    <name evidence="1" type="ORF">FISHEDRAFT_58626</name>
</gene>
<keyword evidence="2" id="KW-1185">Reference proteome</keyword>
<reference evidence="1 2" key="1">
    <citation type="journal article" date="2015" name="Fungal Genet. Biol.">
        <title>Evolution of novel wood decay mechanisms in Agaricales revealed by the genome sequences of Fistulina hepatica and Cylindrobasidium torrendii.</title>
        <authorList>
            <person name="Floudas D."/>
            <person name="Held B.W."/>
            <person name="Riley R."/>
            <person name="Nagy L.G."/>
            <person name="Koehler G."/>
            <person name="Ransdell A.S."/>
            <person name="Younus H."/>
            <person name="Chow J."/>
            <person name="Chiniquy J."/>
            <person name="Lipzen A."/>
            <person name="Tritt A."/>
            <person name="Sun H."/>
            <person name="Haridas S."/>
            <person name="LaButti K."/>
            <person name="Ohm R.A."/>
            <person name="Kues U."/>
            <person name="Blanchette R.A."/>
            <person name="Grigoriev I.V."/>
            <person name="Minto R.E."/>
            <person name="Hibbett D.S."/>
        </authorList>
    </citation>
    <scope>NUCLEOTIDE SEQUENCE [LARGE SCALE GENOMIC DNA]</scope>
    <source>
        <strain evidence="1 2">ATCC 64428</strain>
    </source>
</reference>
<protein>
    <submittedName>
        <fullName evidence="1">Uncharacterized protein</fullName>
    </submittedName>
</protein>
<dbReference type="EMBL" id="KN881805">
    <property type="protein sequence ID" value="KIY48861.1"/>
    <property type="molecule type" value="Genomic_DNA"/>
</dbReference>
<organism evidence="1 2">
    <name type="scientific">Fistulina hepatica ATCC 64428</name>
    <dbReference type="NCBI Taxonomy" id="1128425"/>
    <lineage>
        <taxon>Eukaryota</taxon>
        <taxon>Fungi</taxon>
        <taxon>Dikarya</taxon>
        <taxon>Basidiomycota</taxon>
        <taxon>Agaricomycotina</taxon>
        <taxon>Agaricomycetes</taxon>
        <taxon>Agaricomycetidae</taxon>
        <taxon>Agaricales</taxon>
        <taxon>Fistulinaceae</taxon>
        <taxon>Fistulina</taxon>
    </lineage>
</organism>
<evidence type="ECO:0000313" key="2">
    <source>
        <dbReference type="Proteomes" id="UP000054144"/>
    </source>
</evidence>
<sequence>MLTHWPPRKTGAVMLPNVKELVHVSKSDAAMGDVLSSLRERSVRRKKSCMLEPGTTAEVLSSGVEMTSVVKQRAFRTFYKSPLESKNELTAVGRTGAIRGTAKGQPQRGDTEMAKARGWRHAHSIHWEYACMGLYTTARSPILKGTHRSAQKLEVLIAMSRHGEGWQASEWVAKLAYGLSYKQGMPTVVTKYPGERCQIGKEKNPTLARDMLQSLLQTAKVHEV</sequence>
<name>A0A0D7AG59_9AGAR</name>